<sequence>MVEAILTFFTSEQQAQAVLANPMIELIFMVLFLTFVAAIVLHFTLFSKLRRIRNHINDTNSLDIAPLNTMKEEYEASKNQDAVKVETFVQNKFSSWRVFNVPVVSLIKMIQMTVSVFILVGVLGTFIGLAMSLGSINATGDQLVENVALVLAGIDVAFYTSIVGMGLSLIMTVVTRVANTEFMLTDIMLKTESHLEENEQDGMARLIDVSETINASIVELRETNQESLQSIVQSFQGFQEYTVGLQQSAKDLAKFNEGLTQNLKDFVVIFNSMRDLTSGFDKGVTKLNKNFDQLFQYFYKMDQRNERMTSAFTETYKKIDELATSQMETMNEFQNSVVDLKDYFSSVAERQEAIYVSFDRMNAQSENLVKMMQQNNQQFERIFGEDVSSKLTSITTYLNELKNDFNKLNHSIVRLPDSLDTINKAQTEYRNLLSYRFDELKQFNHEFINQLKAQSANAHTFEKHLSDATRSYEQTGQQNYQLLNEINRTITQMGDSFNHRENQIESSVTALKDTMNRYVTNLEGTLGDKLDKVSRNIGDYVVQMNDAIKKEFKQIGDITEENQVRSARSMQQTMNDLGQEFQQLNRQLHLISQESIRQNERVRVVSND</sequence>
<evidence type="ECO:0000313" key="11">
    <source>
        <dbReference type="Proteomes" id="UP001148125"/>
    </source>
</evidence>
<evidence type="ECO:0000256" key="7">
    <source>
        <dbReference type="SAM" id="Coils"/>
    </source>
</evidence>
<proteinExistence type="inferred from homology"/>
<evidence type="ECO:0000259" key="9">
    <source>
        <dbReference type="Pfam" id="PF01618"/>
    </source>
</evidence>
<keyword evidence="5 8" id="KW-0472">Membrane</keyword>
<keyword evidence="3 8" id="KW-0812">Transmembrane</keyword>
<dbReference type="EMBL" id="JAOTPO010000013">
    <property type="protein sequence ID" value="MDE5415125.1"/>
    <property type="molecule type" value="Genomic_DNA"/>
</dbReference>
<feature type="transmembrane region" description="Helical" evidence="8">
    <location>
        <begin position="26"/>
        <end position="46"/>
    </location>
</feature>
<protein>
    <submittedName>
        <fullName evidence="10">MotA/TolQ/ExbB proton channel family protein</fullName>
    </submittedName>
</protein>
<evidence type="ECO:0000256" key="1">
    <source>
        <dbReference type="ARBA" id="ARBA00004651"/>
    </source>
</evidence>
<gene>
    <name evidence="10" type="ORF">N7Z68_17320</name>
</gene>
<feature type="domain" description="MotA/TolQ/ExbB proton channel" evidence="9">
    <location>
        <begin position="107"/>
        <end position="176"/>
    </location>
</feature>
<dbReference type="Gene3D" id="1.10.287.950">
    <property type="entry name" value="Methyl-accepting chemotaxis protein"/>
    <property type="match status" value="1"/>
</dbReference>
<keyword evidence="11" id="KW-1185">Reference proteome</keyword>
<evidence type="ECO:0000256" key="3">
    <source>
        <dbReference type="ARBA" id="ARBA00022692"/>
    </source>
</evidence>
<evidence type="ECO:0000313" key="10">
    <source>
        <dbReference type="EMBL" id="MDE5415125.1"/>
    </source>
</evidence>
<comment type="subcellular location">
    <subcellularLocation>
        <location evidence="1">Cell membrane</location>
        <topology evidence="1">Multi-pass membrane protein</topology>
    </subcellularLocation>
    <subcellularLocation>
        <location evidence="6">Membrane</location>
        <topology evidence="6">Multi-pass membrane protein</topology>
    </subcellularLocation>
</comment>
<evidence type="ECO:0000256" key="5">
    <source>
        <dbReference type="ARBA" id="ARBA00023136"/>
    </source>
</evidence>
<feature type="coiled-coil region" evidence="7">
    <location>
        <begin position="567"/>
        <end position="594"/>
    </location>
</feature>
<name>A0ABT5VIP7_9BACI</name>
<dbReference type="Pfam" id="PF01618">
    <property type="entry name" value="MotA_ExbB"/>
    <property type="match status" value="1"/>
</dbReference>
<feature type="transmembrane region" description="Helical" evidence="8">
    <location>
        <begin position="156"/>
        <end position="178"/>
    </location>
</feature>
<organism evidence="10 11">
    <name type="scientific">Alkalihalobacterium chitinilyticum</name>
    <dbReference type="NCBI Taxonomy" id="2980103"/>
    <lineage>
        <taxon>Bacteria</taxon>
        <taxon>Bacillati</taxon>
        <taxon>Bacillota</taxon>
        <taxon>Bacilli</taxon>
        <taxon>Bacillales</taxon>
        <taxon>Bacillaceae</taxon>
        <taxon>Alkalihalobacterium</taxon>
    </lineage>
</organism>
<evidence type="ECO:0000256" key="8">
    <source>
        <dbReference type="SAM" id="Phobius"/>
    </source>
</evidence>
<dbReference type="Proteomes" id="UP001148125">
    <property type="component" value="Unassembled WGS sequence"/>
</dbReference>
<evidence type="ECO:0000256" key="6">
    <source>
        <dbReference type="RuleBase" id="RU004057"/>
    </source>
</evidence>
<keyword evidence="6" id="KW-0813">Transport</keyword>
<accession>A0ABT5VIP7</accession>
<reference evidence="10" key="1">
    <citation type="submission" date="2024-05" db="EMBL/GenBank/DDBJ databases">
        <title>Alkalihalobacillus sp. strain MEB203 novel alkaliphilic bacterium from Lonar Lake, India.</title>
        <authorList>
            <person name="Joshi A."/>
            <person name="Thite S."/>
            <person name="Mengade P."/>
        </authorList>
    </citation>
    <scope>NUCLEOTIDE SEQUENCE</scope>
    <source>
        <strain evidence="10">MEB 203</strain>
    </source>
</reference>
<evidence type="ECO:0000256" key="2">
    <source>
        <dbReference type="ARBA" id="ARBA00022475"/>
    </source>
</evidence>
<dbReference type="InterPro" id="IPR002898">
    <property type="entry name" value="MotA_ExbB_proton_chnl"/>
</dbReference>
<keyword evidence="6" id="KW-0653">Protein transport</keyword>
<comment type="similarity">
    <text evidence="6">Belongs to the exbB/tolQ family.</text>
</comment>
<keyword evidence="7" id="KW-0175">Coiled coil</keyword>
<keyword evidence="4 8" id="KW-1133">Transmembrane helix</keyword>
<keyword evidence="2" id="KW-1003">Cell membrane</keyword>
<comment type="caution">
    <text evidence="10">The sequence shown here is derived from an EMBL/GenBank/DDBJ whole genome shotgun (WGS) entry which is preliminary data.</text>
</comment>
<evidence type="ECO:0000256" key="4">
    <source>
        <dbReference type="ARBA" id="ARBA00022989"/>
    </source>
</evidence>
<dbReference type="RefSeq" id="WP_275119731.1">
    <property type="nucleotide sequence ID" value="NZ_JAOTPO010000013.1"/>
</dbReference>
<feature type="transmembrane region" description="Helical" evidence="8">
    <location>
        <begin position="116"/>
        <end position="136"/>
    </location>
</feature>